<dbReference type="PROSITE" id="PS50928">
    <property type="entry name" value="ABC_TM1"/>
    <property type="match status" value="1"/>
</dbReference>
<evidence type="ECO:0000259" key="8">
    <source>
        <dbReference type="PROSITE" id="PS50928"/>
    </source>
</evidence>
<feature type="transmembrane region" description="Helical" evidence="7">
    <location>
        <begin position="224"/>
        <end position="242"/>
    </location>
</feature>
<dbReference type="FunFam" id="1.10.3720.10:FF:000003">
    <property type="entry name" value="Aliphatic sulfonate ABC transporter permease"/>
    <property type="match status" value="1"/>
</dbReference>
<dbReference type="OrthoDB" id="27542at2"/>
<dbReference type="InterPro" id="IPR035906">
    <property type="entry name" value="MetI-like_sf"/>
</dbReference>
<dbReference type="GO" id="GO:0005886">
    <property type="term" value="C:plasma membrane"/>
    <property type="evidence" value="ECO:0007669"/>
    <property type="project" value="UniProtKB-SubCell"/>
</dbReference>
<keyword evidence="3" id="KW-1003">Cell membrane</keyword>
<feature type="transmembrane region" description="Helical" evidence="7">
    <location>
        <begin position="103"/>
        <end position="122"/>
    </location>
</feature>
<dbReference type="AlphaFoldDB" id="A0A2N8ZGY1"/>
<evidence type="ECO:0000313" key="9">
    <source>
        <dbReference type="EMBL" id="SON51169.1"/>
    </source>
</evidence>
<keyword evidence="2 7" id="KW-0813">Transport</keyword>
<dbReference type="GO" id="GO:0042918">
    <property type="term" value="P:alkanesulfonate transmembrane transport"/>
    <property type="evidence" value="ECO:0007669"/>
    <property type="project" value="UniProtKB-ARBA"/>
</dbReference>
<comment type="subcellular location">
    <subcellularLocation>
        <location evidence="1 7">Cell membrane</location>
        <topology evidence="1 7">Multi-pass membrane protein</topology>
    </subcellularLocation>
</comment>
<keyword evidence="10" id="KW-1185">Reference proteome</keyword>
<sequence>MQAPTNRINTAIKALLLPVILFVGWHLCCQHLSLSNYLLPTPSMVFGALFDMIISGELFSHVVASLTRVMIGFVLTSSVALSFACIFIRFPQCYAYFHVTFEAIRVIPPLAFSPLLIVWMGIGEGPKITIIFLAAFFPIFLNAYSGLRNIDTRYLELAKSLDLSRFETIKHIHFPFAVPSIVTGLRLGFGYSWRALMGAELIAAASGLGFLIVDAEELARTDKAMAGIIVIAILGLILDTLIKRLTKNAHYCSA</sequence>
<evidence type="ECO:0000256" key="4">
    <source>
        <dbReference type="ARBA" id="ARBA00022692"/>
    </source>
</evidence>
<dbReference type="SUPFAM" id="SSF161098">
    <property type="entry name" value="MetI-like"/>
    <property type="match status" value="1"/>
</dbReference>
<evidence type="ECO:0000256" key="7">
    <source>
        <dbReference type="RuleBase" id="RU363032"/>
    </source>
</evidence>
<feature type="transmembrane region" description="Helical" evidence="7">
    <location>
        <begin position="195"/>
        <end position="212"/>
    </location>
</feature>
<dbReference type="Proteomes" id="UP000235828">
    <property type="component" value="Chromosome A"/>
</dbReference>
<dbReference type="Pfam" id="PF00528">
    <property type="entry name" value="BPD_transp_1"/>
    <property type="match status" value="1"/>
</dbReference>
<dbReference type="KEGG" id="vta:A3203"/>
<keyword evidence="6 7" id="KW-0472">Membrane</keyword>
<gene>
    <name evidence="9" type="ORF">VTAP4600_A3203</name>
</gene>
<name>A0A2N8ZGY1_9VIBR</name>
<evidence type="ECO:0000256" key="5">
    <source>
        <dbReference type="ARBA" id="ARBA00022989"/>
    </source>
</evidence>
<evidence type="ECO:0000313" key="10">
    <source>
        <dbReference type="Proteomes" id="UP000235828"/>
    </source>
</evidence>
<proteinExistence type="inferred from homology"/>
<dbReference type="Gene3D" id="1.10.3720.10">
    <property type="entry name" value="MetI-like"/>
    <property type="match status" value="1"/>
</dbReference>
<evidence type="ECO:0000256" key="1">
    <source>
        <dbReference type="ARBA" id="ARBA00004651"/>
    </source>
</evidence>
<feature type="domain" description="ABC transmembrane type-1" evidence="8">
    <location>
        <begin position="62"/>
        <end position="242"/>
    </location>
</feature>
<organism evidence="9 10">
    <name type="scientific">Vibrio tapetis subsp. tapetis</name>
    <dbReference type="NCBI Taxonomy" id="1671868"/>
    <lineage>
        <taxon>Bacteria</taxon>
        <taxon>Pseudomonadati</taxon>
        <taxon>Pseudomonadota</taxon>
        <taxon>Gammaproteobacteria</taxon>
        <taxon>Vibrionales</taxon>
        <taxon>Vibrionaceae</taxon>
        <taxon>Vibrio</taxon>
    </lineage>
</organism>
<evidence type="ECO:0000256" key="2">
    <source>
        <dbReference type="ARBA" id="ARBA00022448"/>
    </source>
</evidence>
<keyword evidence="4 7" id="KW-0812">Transmembrane</keyword>
<dbReference type="PANTHER" id="PTHR30151:SF25">
    <property type="entry name" value="TAURINE TRANSPORT SYSTEM PERMEASE PROTEIN TAUC"/>
    <property type="match status" value="1"/>
</dbReference>
<dbReference type="InterPro" id="IPR000515">
    <property type="entry name" value="MetI-like"/>
</dbReference>
<evidence type="ECO:0000256" key="3">
    <source>
        <dbReference type="ARBA" id="ARBA00022475"/>
    </source>
</evidence>
<evidence type="ECO:0000256" key="6">
    <source>
        <dbReference type="ARBA" id="ARBA00023136"/>
    </source>
</evidence>
<dbReference type="EMBL" id="LT960611">
    <property type="protein sequence ID" value="SON51169.1"/>
    <property type="molecule type" value="Genomic_DNA"/>
</dbReference>
<reference evidence="9 10" key="1">
    <citation type="submission" date="2017-10" db="EMBL/GenBank/DDBJ databases">
        <authorList>
            <person name="Banno H."/>
            <person name="Chua N.-H."/>
        </authorList>
    </citation>
    <scope>NUCLEOTIDE SEQUENCE [LARGE SCALE GENOMIC DNA]</scope>
    <source>
        <strain evidence="9">Vibrio tapetis CECT4600</strain>
    </source>
</reference>
<dbReference type="GO" id="GO:0010438">
    <property type="term" value="P:cellular response to sulfur starvation"/>
    <property type="evidence" value="ECO:0007669"/>
    <property type="project" value="TreeGrafter"/>
</dbReference>
<dbReference type="PANTHER" id="PTHR30151">
    <property type="entry name" value="ALKANE SULFONATE ABC TRANSPORTER-RELATED, MEMBRANE SUBUNIT"/>
    <property type="match status" value="1"/>
</dbReference>
<protein>
    <submittedName>
        <fullName evidence="9">Binding-protein-dependent transporters inner membrane component</fullName>
    </submittedName>
</protein>
<comment type="similarity">
    <text evidence="7">Belongs to the binding-protein-dependent transport system permease family.</text>
</comment>
<feature type="transmembrane region" description="Helical" evidence="7">
    <location>
        <begin position="128"/>
        <end position="147"/>
    </location>
</feature>
<feature type="transmembrane region" description="Helical" evidence="7">
    <location>
        <begin position="70"/>
        <end position="91"/>
    </location>
</feature>
<feature type="transmembrane region" description="Helical" evidence="7">
    <location>
        <begin position="12"/>
        <end position="32"/>
    </location>
</feature>
<keyword evidence="5 7" id="KW-1133">Transmembrane helix</keyword>
<accession>A0A2N8ZGY1</accession>